<gene>
    <name evidence="2" type="ORF">BN874_360021</name>
</gene>
<dbReference type="PANTHER" id="PTHR36558">
    <property type="entry name" value="GLR1098 PROTEIN"/>
    <property type="match status" value="1"/>
</dbReference>
<sequence length="180" mass="20599">MNAVLKPSYLTVSDFLDWENEQGTKHELIDGEMIAMTGGTVAHASLIMAIGARLFNHLQGTPCRAFTSDLKVQAAEDIFYPDVVVTCAQQENQDLLCKEPKLIIEVLSNSTSYKDRHKKRLAYQQIESLEEYVLVSQEAKHIEIYRRMDDWQISIYTHGTVELRSVKFLLPMDELYADID</sequence>
<organism evidence="2 3">
    <name type="scientific">Candidatus Contendobacter odensis Run_B_J11</name>
    <dbReference type="NCBI Taxonomy" id="1400861"/>
    <lineage>
        <taxon>Bacteria</taxon>
        <taxon>Pseudomonadati</taxon>
        <taxon>Pseudomonadota</taxon>
        <taxon>Gammaproteobacteria</taxon>
        <taxon>Candidatus Competibacteraceae</taxon>
        <taxon>Candidatus Contendibacter</taxon>
    </lineage>
</organism>
<dbReference type="Proteomes" id="UP000019184">
    <property type="component" value="Unassembled WGS sequence"/>
</dbReference>
<dbReference type="Pfam" id="PF05685">
    <property type="entry name" value="Uma2"/>
    <property type="match status" value="1"/>
</dbReference>
<dbReference type="CDD" id="cd06260">
    <property type="entry name" value="DUF820-like"/>
    <property type="match status" value="1"/>
</dbReference>
<reference evidence="2 3" key="1">
    <citation type="journal article" date="2014" name="ISME J.">
        <title>Candidatus Competibacter-lineage genomes retrieved from metagenomes reveal functional metabolic diversity.</title>
        <authorList>
            <person name="McIlroy S.J."/>
            <person name="Albertsen M."/>
            <person name="Andresen E.K."/>
            <person name="Saunders A.M."/>
            <person name="Kristiansen R."/>
            <person name="Stokholm-Bjerregaard M."/>
            <person name="Nielsen K.L."/>
            <person name="Nielsen P.H."/>
        </authorList>
    </citation>
    <scope>NUCLEOTIDE SEQUENCE [LARGE SCALE GENOMIC DNA]</scope>
    <source>
        <strain evidence="2 3">Run_B_J11</strain>
    </source>
</reference>
<dbReference type="InterPro" id="IPR008538">
    <property type="entry name" value="Uma2"/>
</dbReference>
<feature type="domain" description="Putative restriction endonuclease" evidence="1">
    <location>
        <begin position="13"/>
        <end position="166"/>
    </location>
</feature>
<dbReference type="EMBL" id="CBTK010000250">
    <property type="protein sequence ID" value="CDH46138.1"/>
    <property type="molecule type" value="Genomic_DNA"/>
</dbReference>
<protein>
    <recommendedName>
        <fullName evidence="1">Putative restriction endonuclease domain-containing protein</fullName>
    </recommendedName>
</protein>
<dbReference type="PANTHER" id="PTHR36558:SF1">
    <property type="entry name" value="RESTRICTION ENDONUCLEASE DOMAIN-CONTAINING PROTEIN-RELATED"/>
    <property type="match status" value="1"/>
</dbReference>
<evidence type="ECO:0000259" key="1">
    <source>
        <dbReference type="Pfam" id="PF05685"/>
    </source>
</evidence>
<accession>A0A7U7GDM6</accession>
<name>A0A7U7GDM6_9GAMM</name>
<keyword evidence="3" id="KW-1185">Reference proteome</keyword>
<evidence type="ECO:0000313" key="2">
    <source>
        <dbReference type="EMBL" id="CDH46138.1"/>
    </source>
</evidence>
<proteinExistence type="predicted"/>
<dbReference type="InterPro" id="IPR011335">
    <property type="entry name" value="Restrct_endonuc-II-like"/>
</dbReference>
<dbReference type="AlphaFoldDB" id="A0A7U7GDM6"/>
<dbReference type="InterPro" id="IPR012296">
    <property type="entry name" value="Nuclease_put_TT1808"/>
</dbReference>
<dbReference type="Gene3D" id="3.90.1570.10">
    <property type="entry name" value="tt1808, chain A"/>
    <property type="match status" value="1"/>
</dbReference>
<evidence type="ECO:0000313" key="3">
    <source>
        <dbReference type="Proteomes" id="UP000019184"/>
    </source>
</evidence>
<comment type="caution">
    <text evidence="2">The sequence shown here is derived from an EMBL/GenBank/DDBJ whole genome shotgun (WGS) entry which is preliminary data.</text>
</comment>
<dbReference type="SUPFAM" id="SSF52980">
    <property type="entry name" value="Restriction endonuclease-like"/>
    <property type="match status" value="1"/>
</dbReference>